<feature type="domain" description="RNA polymerase sigma-70 region 2" evidence="5">
    <location>
        <begin position="32"/>
        <end position="100"/>
    </location>
</feature>
<evidence type="ECO:0000256" key="1">
    <source>
        <dbReference type="ARBA" id="ARBA00010641"/>
    </source>
</evidence>
<dbReference type="SUPFAM" id="SSF88946">
    <property type="entry name" value="Sigma2 domain of RNA polymerase sigma factors"/>
    <property type="match status" value="1"/>
</dbReference>
<sequence length="204" mass="23906">MKEGDPLSRQETNMCEVLHDMCEGETEAFDRFYARYAPLVMQVALRMLGERMEAEDVCHDVFLEVLRRGRHYDPSRGSLEAWLSVMTRSRCLDRLRKKKRVVQRDEPLEETAVSHDGSSEEMALLRLQKEALNEALQMLPDRQREAVAYSYYSAHTQQEMSAAWNVPLGTVKSWVRYGIHNMRKHMERQGWMEERKDAAKEGPR</sequence>
<feature type="domain" description="RNA polymerase sigma factor 70 region 4 type 2" evidence="6">
    <location>
        <begin position="130"/>
        <end position="175"/>
    </location>
</feature>
<dbReference type="Gene3D" id="1.10.1740.10">
    <property type="match status" value="1"/>
</dbReference>
<dbReference type="GO" id="GO:0016987">
    <property type="term" value="F:sigma factor activity"/>
    <property type="evidence" value="ECO:0007669"/>
    <property type="project" value="UniProtKB-KW"/>
</dbReference>
<dbReference type="Pfam" id="PF08281">
    <property type="entry name" value="Sigma70_r4_2"/>
    <property type="match status" value="1"/>
</dbReference>
<dbReference type="AlphaFoldDB" id="A0A4P6EW35"/>
<dbReference type="Proteomes" id="UP000293568">
    <property type="component" value="Chromosome"/>
</dbReference>
<dbReference type="Pfam" id="PF04542">
    <property type="entry name" value="Sigma70_r2"/>
    <property type="match status" value="1"/>
</dbReference>
<dbReference type="EMBL" id="CP035492">
    <property type="protein sequence ID" value="QAY65919.1"/>
    <property type="molecule type" value="Genomic_DNA"/>
</dbReference>
<accession>A0A4P6EW35</accession>
<dbReference type="InterPro" id="IPR039425">
    <property type="entry name" value="RNA_pol_sigma-70-like"/>
</dbReference>
<comment type="similarity">
    <text evidence="1">Belongs to the sigma-70 factor family. ECF subfamily.</text>
</comment>
<evidence type="ECO:0000256" key="2">
    <source>
        <dbReference type="ARBA" id="ARBA00023015"/>
    </source>
</evidence>
<keyword evidence="8" id="KW-1185">Reference proteome</keyword>
<dbReference type="PANTHER" id="PTHR43133">
    <property type="entry name" value="RNA POLYMERASE ECF-TYPE SIGMA FACTO"/>
    <property type="match status" value="1"/>
</dbReference>
<proteinExistence type="inferred from homology"/>
<dbReference type="InterPro" id="IPR014284">
    <property type="entry name" value="RNA_pol_sigma-70_dom"/>
</dbReference>
<dbReference type="InterPro" id="IPR036388">
    <property type="entry name" value="WH-like_DNA-bd_sf"/>
</dbReference>
<dbReference type="GO" id="GO:0006352">
    <property type="term" value="P:DNA-templated transcription initiation"/>
    <property type="evidence" value="ECO:0007669"/>
    <property type="project" value="InterPro"/>
</dbReference>
<dbReference type="Gene3D" id="1.10.10.10">
    <property type="entry name" value="Winged helix-like DNA-binding domain superfamily/Winged helix DNA-binding domain"/>
    <property type="match status" value="1"/>
</dbReference>
<dbReference type="GO" id="GO:0003677">
    <property type="term" value="F:DNA binding"/>
    <property type="evidence" value="ECO:0007669"/>
    <property type="project" value="InterPro"/>
</dbReference>
<evidence type="ECO:0000259" key="6">
    <source>
        <dbReference type="Pfam" id="PF08281"/>
    </source>
</evidence>
<name>A0A4P6EW35_9BACL</name>
<keyword evidence="2" id="KW-0805">Transcription regulation</keyword>
<evidence type="ECO:0000256" key="4">
    <source>
        <dbReference type="ARBA" id="ARBA00023163"/>
    </source>
</evidence>
<keyword evidence="3" id="KW-0731">Sigma factor</keyword>
<reference evidence="7 8" key="1">
    <citation type="submission" date="2019-01" db="EMBL/GenBank/DDBJ databases">
        <title>Genome sequencing of strain FW100M-2.</title>
        <authorList>
            <person name="Heo J."/>
            <person name="Kim S.-J."/>
            <person name="Kim J.-S."/>
            <person name="Hong S.-B."/>
            <person name="Kwon S.-W."/>
        </authorList>
    </citation>
    <scope>NUCLEOTIDE SEQUENCE [LARGE SCALE GENOMIC DNA]</scope>
    <source>
        <strain evidence="7 8">FW100M-2</strain>
    </source>
</reference>
<dbReference type="PANTHER" id="PTHR43133:SF62">
    <property type="entry name" value="RNA POLYMERASE SIGMA FACTOR SIGZ"/>
    <property type="match status" value="1"/>
</dbReference>
<dbReference type="OrthoDB" id="9784272at2"/>
<organism evidence="7 8">
    <name type="scientific">Paenibacillus protaetiae</name>
    <dbReference type="NCBI Taxonomy" id="2509456"/>
    <lineage>
        <taxon>Bacteria</taxon>
        <taxon>Bacillati</taxon>
        <taxon>Bacillota</taxon>
        <taxon>Bacilli</taxon>
        <taxon>Bacillales</taxon>
        <taxon>Paenibacillaceae</taxon>
        <taxon>Paenibacillus</taxon>
    </lineage>
</organism>
<dbReference type="NCBIfam" id="TIGR02937">
    <property type="entry name" value="sigma70-ECF"/>
    <property type="match status" value="1"/>
</dbReference>
<keyword evidence="4" id="KW-0804">Transcription</keyword>
<evidence type="ECO:0000313" key="7">
    <source>
        <dbReference type="EMBL" id="QAY65919.1"/>
    </source>
</evidence>
<protein>
    <submittedName>
        <fullName evidence="7">Sigma-70 family RNA polymerase sigma factor</fullName>
    </submittedName>
</protein>
<evidence type="ECO:0000313" key="8">
    <source>
        <dbReference type="Proteomes" id="UP000293568"/>
    </source>
</evidence>
<dbReference type="InterPro" id="IPR013249">
    <property type="entry name" value="RNA_pol_sigma70_r4_t2"/>
</dbReference>
<dbReference type="InterPro" id="IPR013324">
    <property type="entry name" value="RNA_pol_sigma_r3/r4-like"/>
</dbReference>
<evidence type="ECO:0000259" key="5">
    <source>
        <dbReference type="Pfam" id="PF04542"/>
    </source>
</evidence>
<gene>
    <name evidence="7" type="ORF">ET464_05485</name>
</gene>
<dbReference type="KEGG" id="pprt:ET464_05485"/>
<evidence type="ECO:0000256" key="3">
    <source>
        <dbReference type="ARBA" id="ARBA00023082"/>
    </source>
</evidence>
<dbReference type="InterPro" id="IPR007627">
    <property type="entry name" value="RNA_pol_sigma70_r2"/>
</dbReference>
<dbReference type="SUPFAM" id="SSF88659">
    <property type="entry name" value="Sigma3 and sigma4 domains of RNA polymerase sigma factors"/>
    <property type="match status" value="1"/>
</dbReference>
<dbReference type="InterPro" id="IPR013325">
    <property type="entry name" value="RNA_pol_sigma_r2"/>
</dbReference>